<feature type="transmembrane region" description="Helical" evidence="4">
    <location>
        <begin position="122"/>
        <end position="143"/>
    </location>
</feature>
<feature type="compositionally biased region" description="Basic residues" evidence="3">
    <location>
        <begin position="398"/>
        <end position="407"/>
    </location>
</feature>
<name>A0A4V2DCX5_9SPHN</name>
<dbReference type="InterPro" id="IPR000160">
    <property type="entry name" value="GGDEF_dom"/>
</dbReference>
<dbReference type="InterPro" id="IPR043128">
    <property type="entry name" value="Rev_trsase/Diguanyl_cyclase"/>
</dbReference>
<dbReference type="Pfam" id="PF00990">
    <property type="entry name" value="GGDEF"/>
    <property type="match status" value="1"/>
</dbReference>
<evidence type="ECO:0000313" key="7">
    <source>
        <dbReference type="Proteomes" id="UP000292085"/>
    </source>
</evidence>
<accession>A0A4V2DCX5</accession>
<feature type="transmembrane region" description="Helical" evidence="4">
    <location>
        <begin position="91"/>
        <end position="110"/>
    </location>
</feature>
<dbReference type="SUPFAM" id="SSF55073">
    <property type="entry name" value="Nucleotide cyclase"/>
    <property type="match status" value="1"/>
</dbReference>
<dbReference type="InterPro" id="IPR050469">
    <property type="entry name" value="Diguanylate_Cyclase"/>
</dbReference>
<dbReference type="NCBIfam" id="TIGR00254">
    <property type="entry name" value="GGDEF"/>
    <property type="match status" value="1"/>
</dbReference>
<dbReference type="AlphaFoldDB" id="A0A4V2DCX5"/>
<evidence type="ECO:0000256" key="3">
    <source>
        <dbReference type="SAM" id="MobiDB-lite"/>
    </source>
</evidence>
<feature type="region of interest" description="Disordered" evidence="3">
    <location>
        <begin position="380"/>
        <end position="407"/>
    </location>
</feature>
<dbReference type="EC" id="2.7.7.65" evidence="1"/>
<evidence type="ECO:0000313" key="6">
    <source>
        <dbReference type="EMBL" id="RZF63008.1"/>
    </source>
</evidence>
<evidence type="ECO:0000259" key="5">
    <source>
        <dbReference type="PROSITE" id="PS50887"/>
    </source>
</evidence>
<dbReference type="InterPro" id="IPR029787">
    <property type="entry name" value="Nucleotide_cyclase"/>
</dbReference>
<feature type="transmembrane region" description="Helical" evidence="4">
    <location>
        <begin position="150"/>
        <end position="171"/>
    </location>
</feature>
<feature type="domain" description="GGDEF" evidence="5">
    <location>
        <begin position="254"/>
        <end position="381"/>
    </location>
</feature>
<feature type="transmembrane region" description="Helical" evidence="4">
    <location>
        <begin position="191"/>
        <end position="213"/>
    </location>
</feature>
<comment type="catalytic activity">
    <reaction evidence="2">
        <text>2 GTP = 3',3'-c-di-GMP + 2 diphosphate</text>
        <dbReference type="Rhea" id="RHEA:24898"/>
        <dbReference type="ChEBI" id="CHEBI:33019"/>
        <dbReference type="ChEBI" id="CHEBI:37565"/>
        <dbReference type="ChEBI" id="CHEBI:58805"/>
        <dbReference type="EC" id="2.7.7.65"/>
    </reaction>
</comment>
<feature type="transmembrane region" description="Helical" evidence="4">
    <location>
        <begin position="37"/>
        <end position="57"/>
    </location>
</feature>
<proteinExistence type="predicted"/>
<protein>
    <recommendedName>
        <fullName evidence="1">diguanylate cyclase</fullName>
        <ecNumber evidence="1">2.7.7.65</ecNumber>
    </recommendedName>
</protein>
<dbReference type="PROSITE" id="PS50887">
    <property type="entry name" value="GGDEF"/>
    <property type="match status" value="1"/>
</dbReference>
<keyword evidence="4" id="KW-1133">Transmembrane helix</keyword>
<keyword evidence="4" id="KW-0472">Membrane</keyword>
<evidence type="ECO:0000256" key="1">
    <source>
        <dbReference type="ARBA" id="ARBA00012528"/>
    </source>
</evidence>
<dbReference type="CDD" id="cd01949">
    <property type="entry name" value="GGDEF"/>
    <property type="match status" value="1"/>
</dbReference>
<comment type="caution">
    <text evidence="6">The sequence shown here is derived from an EMBL/GenBank/DDBJ whole genome shotgun (WGS) entry which is preliminary data.</text>
</comment>
<dbReference type="GO" id="GO:0052621">
    <property type="term" value="F:diguanylate cyclase activity"/>
    <property type="evidence" value="ECO:0007669"/>
    <property type="project" value="UniProtKB-EC"/>
</dbReference>
<dbReference type="Gene3D" id="3.30.70.270">
    <property type="match status" value="1"/>
</dbReference>
<dbReference type="RefSeq" id="WP_130159613.1">
    <property type="nucleotide sequence ID" value="NZ_SGIS01000034.1"/>
</dbReference>
<reference evidence="6 7" key="1">
    <citation type="submission" date="2019-02" db="EMBL/GenBank/DDBJ databases">
        <authorList>
            <person name="Li Y."/>
        </authorList>
    </citation>
    <scope>NUCLEOTIDE SEQUENCE [LARGE SCALE GENOMIC DNA]</scope>
    <source>
        <strain evidence="6 7">3-7</strain>
    </source>
</reference>
<keyword evidence="4" id="KW-0812">Transmembrane</keyword>
<sequence length="407" mass="43516">MDGAVYALIVNACVALLFAVAFAIIRFSYQQQRAVEWFCAAYALGTLTPLSELGVRYSDWSEVFVATSYGCVLLSTLATPLGLAAMSGRAVPWRAAALILVGGAVLRAAIWGGHRNDLLYEFAFQLPFVAASALSTLVAIRTVRQHASRLWTAEAILFGAMTVYFATKPIFASTFGSGATAKDYVSSSYALFSQATGGVLIITAGLLMMLIAVEQAMSRTILESETDPLTGVANRRGFERAAARMIAHAGQSREPLALAMFDLDHFKRVNDCYGHAAGDAVIRAFANLLVAVAPRSATVARLGGEEFVVLLDRTTLKGAWHVAQAIRNALPGIAPLPAVTTSGGIAELKPGDTLETLLDRADQRAYEAKFTGRDRIVPVPPDVAGAPLRLVPTEKPPRKTRKATTTR</sequence>
<dbReference type="OrthoDB" id="384661at2"/>
<dbReference type="FunFam" id="3.30.70.270:FF:000001">
    <property type="entry name" value="Diguanylate cyclase domain protein"/>
    <property type="match status" value="1"/>
</dbReference>
<dbReference type="SMART" id="SM00267">
    <property type="entry name" value="GGDEF"/>
    <property type="match status" value="1"/>
</dbReference>
<feature type="transmembrane region" description="Helical" evidence="4">
    <location>
        <begin position="6"/>
        <end position="25"/>
    </location>
</feature>
<dbReference type="PANTHER" id="PTHR45138:SF9">
    <property type="entry name" value="DIGUANYLATE CYCLASE DGCM-RELATED"/>
    <property type="match status" value="1"/>
</dbReference>
<dbReference type="EMBL" id="SGIS01000034">
    <property type="protein sequence ID" value="RZF63008.1"/>
    <property type="molecule type" value="Genomic_DNA"/>
</dbReference>
<dbReference type="PANTHER" id="PTHR45138">
    <property type="entry name" value="REGULATORY COMPONENTS OF SENSORY TRANSDUCTION SYSTEM"/>
    <property type="match status" value="1"/>
</dbReference>
<evidence type="ECO:0000256" key="2">
    <source>
        <dbReference type="ARBA" id="ARBA00034247"/>
    </source>
</evidence>
<organism evidence="6 7">
    <name type="scientific">Sphingomonas populi</name>
    <dbReference type="NCBI Taxonomy" id="2484750"/>
    <lineage>
        <taxon>Bacteria</taxon>
        <taxon>Pseudomonadati</taxon>
        <taxon>Pseudomonadota</taxon>
        <taxon>Alphaproteobacteria</taxon>
        <taxon>Sphingomonadales</taxon>
        <taxon>Sphingomonadaceae</taxon>
        <taxon>Sphingomonas</taxon>
    </lineage>
</organism>
<dbReference type="Proteomes" id="UP000292085">
    <property type="component" value="Unassembled WGS sequence"/>
</dbReference>
<feature type="transmembrane region" description="Helical" evidence="4">
    <location>
        <begin position="63"/>
        <end position="84"/>
    </location>
</feature>
<evidence type="ECO:0000256" key="4">
    <source>
        <dbReference type="SAM" id="Phobius"/>
    </source>
</evidence>
<gene>
    <name evidence="6" type="ORF">EWE75_18640</name>
</gene>
<keyword evidence="7" id="KW-1185">Reference proteome</keyword>